<protein>
    <recommendedName>
        <fullName evidence="2">Prepilin type IV endopeptidase peptidase domain-containing protein</fullName>
    </recommendedName>
</protein>
<keyword evidence="1" id="KW-0812">Transmembrane</keyword>
<feature type="transmembrane region" description="Helical" evidence="1">
    <location>
        <begin position="143"/>
        <end position="162"/>
    </location>
</feature>
<keyword evidence="1" id="KW-1133">Transmembrane helix</keyword>
<reference evidence="3 4" key="1">
    <citation type="journal article" date="2012" name="J. Bacteriol.">
        <title>Draft Genome Sequence of Oceaniovalibus guishaninsula JLT2003T.</title>
        <authorList>
            <person name="Tang K."/>
            <person name="Liu K."/>
            <person name="Jiao N."/>
        </authorList>
    </citation>
    <scope>NUCLEOTIDE SEQUENCE [LARGE SCALE GENOMIC DNA]</scope>
    <source>
        <strain evidence="3 4">JLT2003</strain>
    </source>
</reference>
<dbReference type="RefSeq" id="WP_007426425.1">
    <property type="nucleotide sequence ID" value="NZ_AMGO01000021.1"/>
</dbReference>
<feature type="transmembrane region" description="Helical" evidence="1">
    <location>
        <begin position="6"/>
        <end position="25"/>
    </location>
</feature>
<feature type="transmembrane region" description="Helical" evidence="1">
    <location>
        <begin position="37"/>
        <end position="60"/>
    </location>
</feature>
<dbReference type="eggNOG" id="COG4960">
    <property type="taxonomic scope" value="Bacteria"/>
</dbReference>
<evidence type="ECO:0000313" key="4">
    <source>
        <dbReference type="Proteomes" id="UP000006765"/>
    </source>
</evidence>
<name>K2I619_9RHOB</name>
<keyword evidence="4" id="KW-1185">Reference proteome</keyword>
<dbReference type="GO" id="GO:0016020">
    <property type="term" value="C:membrane"/>
    <property type="evidence" value="ECO:0007669"/>
    <property type="project" value="InterPro"/>
</dbReference>
<feature type="transmembrane region" description="Helical" evidence="1">
    <location>
        <begin position="103"/>
        <end position="122"/>
    </location>
</feature>
<proteinExistence type="predicted"/>
<dbReference type="InterPro" id="IPR000045">
    <property type="entry name" value="Prepilin_IV_endopep_pep"/>
</dbReference>
<dbReference type="PATRIC" id="fig|1231392.3.peg.1277"/>
<accession>K2I619</accession>
<evidence type="ECO:0000313" key="3">
    <source>
        <dbReference type="EMBL" id="EKE44435.1"/>
    </source>
</evidence>
<dbReference type="GO" id="GO:0004190">
    <property type="term" value="F:aspartic-type endopeptidase activity"/>
    <property type="evidence" value="ECO:0007669"/>
    <property type="project" value="InterPro"/>
</dbReference>
<organism evidence="3 4">
    <name type="scientific">Oceaniovalibus guishaninsula JLT2003</name>
    <dbReference type="NCBI Taxonomy" id="1231392"/>
    <lineage>
        <taxon>Bacteria</taxon>
        <taxon>Pseudomonadati</taxon>
        <taxon>Pseudomonadota</taxon>
        <taxon>Alphaproteobacteria</taxon>
        <taxon>Rhodobacterales</taxon>
        <taxon>Roseobacteraceae</taxon>
        <taxon>Oceaniovalibus</taxon>
    </lineage>
</organism>
<keyword evidence="1" id="KW-0472">Membrane</keyword>
<dbReference type="Pfam" id="PF01478">
    <property type="entry name" value="Peptidase_A24"/>
    <property type="match status" value="1"/>
</dbReference>
<evidence type="ECO:0000256" key="1">
    <source>
        <dbReference type="SAM" id="Phobius"/>
    </source>
</evidence>
<dbReference type="STRING" id="1231392.OCGS_1273"/>
<feature type="domain" description="Prepilin type IV endopeptidase peptidase" evidence="2">
    <location>
        <begin position="17"/>
        <end position="117"/>
    </location>
</feature>
<gene>
    <name evidence="3" type="ORF">OCGS_1273</name>
</gene>
<comment type="caution">
    <text evidence="3">The sequence shown here is derived from an EMBL/GenBank/DDBJ whole genome shotgun (WGS) entry which is preliminary data.</text>
</comment>
<dbReference type="AlphaFoldDB" id="K2I619"/>
<dbReference type="Gene3D" id="1.20.120.1220">
    <property type="match status" value="1"/>
</dbReference>
<dbReference type="EMBL" id="AMGO01000021">
    <property type="protein sequence ID" value="EKE44435.1"/>
    <property type="molecule type" value="Genomic_DNA"/>
</dbReference>
<evidence type="ECO:0000259" key="2">
    <source>
        <dbReference type="Pfam" id="PF01478"/>
    </source>
</evidence>
<sequence>MIALPPAAAVAFLVATAPVALWIAWTDLSQMRIPNRAPLALLALFASVGPFVLPLNVWAWQWINPVVVIGIGFVLNLRGGVGAGDAKFAAAASVFVLPPDAPFVLMLLAAAVLGAVVTHRIVGRLPTLRMAGADWRSWSSPRFPMGFALGPVLVFYLAIAALS</sequence>
<dbReference type="Proteomes" id="UP000006765">
    <property type="component" value="Unassembled WGS sequence"/>
</dbReference>